<reference evidence="1" key="1">
    <citation type="submission" date="2021-06" db="EMBL/GenBank/DDBJ databases">
        <title>Parelaphostrongylus tenuis whole genome reference sequence.</title>
        <authorList>
            <person name="Garwood T.J."/>
            <person name="Larsen P.A."/>
            <person name="Fountain-Jones N.M."/>
            <person name="Garbe J.R."/>
            <person name="Macchietto M.G."/>
            <person name="Kania S.A."/>
            <person name="Gerhold R.W."/>
            <person name="Richards J.E."/>
            <person name="Wolf T.M."/>
        </authorList>
    </citation>
    <scope>NUCLEOTIDE SEQUENCE</scope>
    <source>
        <strain evidence="1">MNPRO001-30</strain>
        <tissue evidence="1">Meninges</tissue>
    </source>
</reference>
<evidence type="ECO:0000313" key="2">
    <source>
        <dbReference type="Proteomes" id="UP001196413"/>
    </source>
</evidence>
<dbReference type="EMBL" id="JAHQIW010000482">
    <property type="protein sequence ID" value="KAJ1348319.1"/>
    <property type="molecule type" value="Genomic_DNA"/>
</dbReference>
<accession>A0AAD5MIL1</accession>
<comment type="caution">
    <text evidence="1">The sequence shown here is derived from an EMBL/GenBank/DDBJ whole genome shotgun (WGS) entry which is preliminary data.</text>
</comment>
<gene>
    <name evidence="1" type="ORF">KIN20_003595</name>
</gene>
<proteinExistence type="predicted"/>
<name>A0AAD5MIL1_PARTN</name>
<evidence type="ECO:0000313" key="1">
    <source>
        <dbReference type="EMBL" id="KAJ1348319.1"/>
    </source>
</evidence>
<dbReference type="Proteomes" id="UP001196413">
    <property type="component" value="Unassembled WGS sequence"/>
</dbReference>
<protein>
    <submittedName>
        <fullName evidence="1">Uncharacterized protein</fullName>
    </submittedName>
</protein>
<dbReference type="AlphaFoldDB" id="A0AAD5MIL1"/>
<keyword evidence="2" id="KW-1185">Reference proteome</keyword>
<sequence>MMNNFMDLIRIIGYETLTELENDEELKTNTLINSLTRIYVAPFDSTIIPALKYAAKIWLLREQDERSLGDIKTHSRNVDSRSIPYLANERKDPKFLPYVNDSKIKDVVLHARISKIRWAGHVLRFNDNLWTRADTDWIPQQFQAFYEKTIDPMVRFLHERYRKKDIMLSQSLE</sequence>
<organism evidence="1 2">
    <name type="scientific">Parelaphostrongylus tenuis</name>
    <name type="common">Meningeal worm</name>
    <dbReference type="NCBI Taxonomy" id="148309"/>
    <lineage>
        <taxon>Eukaryota</taxon>
        <taxon>Metazoa</taxon>
        <taxon>Ecdysozoa</taxon>
        <taxon>Nematoda</taxon>
        <taxon>Chromadorea</taxon>
        <taxon>Rhabditida</taxon>
        <taxon>Rhabditina</taxon>
        <taxon>Rhabditomorpha</taxon>
        <taxon>Strongyloidea</taxon>
        <taxon>Metastrongylidae</taxon>
        <taxon>Parelaphostrongylus</taxon>
    </lineage>
</organism>